<accession>A0ABS8G8G0</accession>
<dbReference type="SUPFAM" id="SSF53187">
    <property type="entry name" value="Zn-dependent exopeptidases"/>
    <property type="match status" value="1"/>
</dbReference>
<comment type="caution">
    <text evidence="3">The sequence shown here is derived from an EMBL/GenBank/DDBJ whole genome shotgun (WGS) entry which is preliminary data.</text>
</comment>
<organism evidence="3 4">
    <name type="scientific">Fluctibacter halophilus</name>
    <dbReference type="NCBI Taxonomy" id="226011"/>
    <lineage>
        <taxon>Bacteria</taxon>
        <taxon>Pseudomonadati</taxon>
        <taxon>Pseudomonadota</taxon>
        <taxon>Gammaproteobacteria</taxon>
        <taxon>Alteromonadales</taxon>
        <taxon>Alteromonadaceae</taxon>
        <taxon>Fluctibacter</taxon>
    </lineage>
</organism>
<dbReference type="PANTHER" id="PTHR12147">
    <property type="entry name" value="METALLOPEPTIDASE M28 FAMILY MEMBER"/>
    <property type="match status" value="1"/>
</dbReference>
<feature type="chain" id="PRO_5046859569" evidence="1">
    <location>
        <begin position="20"/>
        <end position="317"/>
    </location>
</feature>
<reference evidence="3 4" key="1">
    <citation type="submission" date="2021-10" db="EMBL/GenBank/DDBJ databases">
        <title>Draft genome of Aestuariibacter halophilus JC2043.</title>
        <authorList>
            <person name="Emsley S.A."/>
            <person name="Pfannmuller K.M."/>
            <person name="Ushijima B."/>
            <person name="Saw J.H."/>
            <person name="Videau P."/>
        </authorList>
    </citation>
    <scope>NUCLEOTIDE SEQUENCE [LARGE SCALE GENOMIC DNA]</scope>
    <source>
        <strain evidence="3 4">JC2043</strain>
    </source>
</reference>
<dbReference type="Pfam" id="PF04389">
    <property type="entry name" value="Peptidase_M28"/>
    <property type="match status" value="1"/>
</dbReference>
<keyword evidence="4" id="KW-1185">Reference proteome</keyword>
<dbReference type="Gene3D" id="3.40.630.10">
    <property type="entry name" value="Zn peptidases"/>
    <property type="match status" value="1"/>
</dbReference>
<dbReference type="EMBL" id="JAJEWP010000002">
    <property type="protein sequence ID" value="MCC2616386.1"/>
    <property type="molecule type" value="Genomic_DNA"/>
</dbReference>
<dbReference type="PANTHER" id="PTHR12147:SF26">
    <property type="entry name" value="PEPTIDASE M28 DOMAIN-CONTAINING PROTEIN"/>
    <property type="match status" value="1"/>
</dbReference>
<dbReference type="RefSeq" id="WP_229159599.1">
    <property type="nucleotide sequence ID" value="NZ_JAJEWP010000002.1"/>
</dbReference>
<dbReference type="InterPro" id="IPR045175">
    <property type="entry name" value="M28_fam"/>
</dbReference>
<gene>
    <name evidence="3" type="ORF">LJ739_09055</name>
</gene>
<proteinExistence type="predicted"/>
<evidence type="ECO:0000313" key="3">
    <source>
        <dbReference type="EMBL" id="MCC2616386.1"/>
    </source>
</evidence>
<evidence type="ECO:0000256" key="1">
    <source>
        <dbReference type="SAM" id="SignalP"/>
    </source>
</evidence>
<sequence length="317" mass="34527">MRRCSVLGAALLAGLIAPATYGRCLSTESLAPLDAQAPWQDLTTLASLPMAGRKNQTPGAEKARQYLQERYAQIGVSAFEQLPDYLQSFSHQLLLGEVSGTNVVGYIPGLQPASGFIVVTAHYDHLGTKGSKVYRGADDNASGVAGLLALATAAAKAPLQHNVLLLATDAEENGLYGARAFIQQSPVDADHLVANLNLDMIAQGGHDNRLYVFGHRRNRQFRAMLEELTVPEGLCLSTMGKSRRFGRFEPRAPDWRRASDHYEFDKAGIPYLYLGVDVHPDYHTPEDGPENLSKSFYLDAVTAAWQVLVGMDKTLSL</sequence>
<dbReference type="InterPro" id="IPR007484">
    <property type="entry name" value="Peptidase_M28"/>
</dbReference>
<evidence type="ECO:0000259" key="2">
    <source>
        <dbReference type="Pfam" id="PF04389"/>
    </source>
</evidence>
<feature type="domain" description="Peptidase M28" evidence="2">
    <location>
        <begin position="102"/>
        <end position="297"/>
    </location>
</feature>
<evidence type="ECO:0000313" key="4">
    <source>
        <dbReference type="Proteomes" id="UP001520878"/>
    </source>
</evidence>
<feature type="signal peptide" evidence="1">
    <location>
        <begin position="1"/>
        <end position="19"/>
    </location>
</feature>
<protein>
    <submittedName>
        <fullName evidence="3">M20/M25/M40 family metallo-hydrolase</fullName>
    </submittedName>
</protein>
<dbReference type="Proteomes" id="UP001520878">
    <property type="component" value="Unassembled WGS sequence"/>
</dbReference>
<keyword evidence="1" id="KW-0732">Signal</keyword>
<name>A0ABS8G8G0_9ALTE</name>